<sequence>RGTLSPRNRRHRLHRIFFCSLSRLTQEGVRTRAHTTAAFAPVPQAPDGCQDSRNHHKSYARTVSAGKEQEEEQNRERLNQEADKTRSRSLFSQNTEIKSLGFLRPMDWVAVRIFCPSPPSPSSSSRASRPISHIADQKSPPGYVWAEGQRPRGIRRARDSSQLHSQKKALSEFKISQASRLSLSLSLSLSLDISRPLNHFRPAESWY</sequence>
<feature type="region of interest" description="Disordered" evidence="1">
    <location>
        <begin position="63"/>
        <end position="90"/>
    </location>
</feature>
<gene>
    <name evidence="2" type="ORF">QBC35DRAFT_479562</name>
</gene>
<evidence type="ECO:0000256" key="1">
    <source>
        <dbReference type="SAM" id="MobiDB-lite"/>
    </source>
</evidence>
<organism evidence="2 3">
    <name type="scientific">Podospora australis</name>
    <dbReference type="NCBI Taxonomy" id="1536484"/>
    <lineage>
        <taxon>Eukaryota</taxon>
        <taxon>Fungi</taxon>
        <taxon>Dikarya</taxon>
        <taxon>Ascomycota</taxon>
        <taxon>Pezizomycotina</taxon>
        <taxon>Sordariomycetes</taxon>
        <taxon>Sordariomycetidae</taxon>
        <taxon>Sordariales</taxon>
        <taxon>Podosporaceae</taxon>
        <taxon>Podospora</taxon>
    </lineage>
</organism>
<comment type="caution">
    <text evidence="2">The sequence shown here is derived from an EMBL/GenBank/DDBJ whole genome shotgun (WGS) entry which is preliminary data.</text>
</comment>
<evidence type="ECO:0000313" key="2">
    <source>
        <dbReference type="EMBL" id="KAK4193561.1"/>
    </source>
</evidence>
<dbReference type="Proteomes" id="UP001302126">
    <property type="component" value="Unassembled WGS sequence"/>
</dbReference>
<proteinExistence type="predicted"/>
<name>A0AAN6X5S8_9PEZI</name>
<reference evidence="2" key="1">
    <citation type="journal article" date="2023" name="Mol. Phylogenet. Evol.">
        <title>Genome-scale phylogeny and comparative genomics of the fungal order Sordariales.</title>
        <authorList>
            <person name="Hensen N."/>
            <person name="Bonometti L."/>
            <person name="Westerberg I."/>
            <person name="Brannstrom I.O."/>
            <person name="Guillou S."/>
            <person name="Cros-Aarteil S."/>
            <person name="Calhoun S."/>
            <person name="Haridas S."/>
            <person name="Kuo A."/>
            <person name="Mondo S."/>
            <person name="Pangilinan J."/>
            <person name="Riley R."/>
            <person name="LaButti K."/>
            <person name="Andreopoulos B."/>
            <person name="Lipzen A."/>
            <person name="Chen C."/>
            <person name="Yan M."/>
            <person name="Daum C."/>
            <person name="Ng V."/>
            <person name="Clum A."/>
            <person name="Steindorff A."/>
            <person name="Ohm R.A."/>
            <person name="Martin F."/>
            <person name="Silar P."/>
            <person name="Natvig D.O."/>
            <person name="Lalanne C."/>
            <person name="Gautier V."/>
            <person name="Ament-Velasquez S.L."/>
            <person name="Kruys A."/>
            <person name="Hutchinson M.I."/>
            <person name="Powell A.J."/>
            <person name="Barry K."/>
            <person name="Miller A.N."/>
            <person name="Grigoriev I.V."/>
            <person name="Debuchy R."/>
            <person name="Gladieux P."/>
            <person name="Hiltunen Thoren M."/>
            <person name="Johannesson H."/>
        </authorList>
    </citation>
    <scope>NUCLEOTIDE SEQUENCE</scope>
    <source>
        <strain evidence="2">PSN309</strain>
    </source>
</reference>
<keyword evidence="3" id="KW-1185">Reference proteome</keyword>
<feature type="non-terminal residue" evidence="2">
    <location>
        <position position="1"/>
    </location>
</feature>
<feature type="compositionally biased region" description="Basic and acidic residues" evidence="1">
    <location>
        <begin position="72"/>
        <end position="86"/>
    </location>
</feature>
<accession>A0AAN6X5S8</accession>
<reference evidence="2" key="2">
    <citation type="submission" date="2023-05" db="EMBL/GenBank/DDBJ databases">
        <authorList>
            <consortium name="Lawrence Berkeley National Laboratory"/>
            <person name="Steindorff A."/>
            <person name="Hensen N."/>
            <person name="Bonometti L."/>
            <person name="Westerberg I."/>
            <person name="Brannstrom I.O."/>
            <person name="Guillou S."/>
            <person name="Cros-Aarteil S."/>
            <person name="Calhoun S."/>
            <person name="Haridas S."/>
            <person name="Kuo A."/>
            <person name="Mondo S."/>
            <person name="Pangilinan J."/>
            <person name="Riley R."/>
            <person name="Labutti K."/>
            <person name="Andreopoulos B."/>
            <person name="Lipzen A."/>
            <person name="Chen C."/>
            <person name="Yanf M."/>
            <person name="Daum C."/>
            <person name="Ng V."/>
            <person name="Clum A."/>
            <person name="Ohm R."/>
            <person name="Martin F."/>
            <person name="Silar P."/>
            <person name="Natvig D."/>
            <person name="Lalanne C."/>
            <person name="Gautier V."/>
            <person name="Ament-Velasquez S.L."/>
            <person name="Kruys A."/>
            <person name="Hutchinson M.I."/>
            <person name="Powell A.J."/>
            <person name="Barry K."/>
            <person name="Miller A.N."/>
            <person name="Grigoriev I.V."/>
            <person name="Debuchy R."/>
            <person name="Gladieux P."/>
            <person name="Thoren M.H."/>
            <person name="Johannesson H."/>
        </authorList>
    </citation>
    <scope>NUCLEOTIDE SEQUENCE</scope>
    <source>
        <strain evidence="2">PSN309</strain>
    </source>
</reference>
<feature type="compositionally biased region" description="Low complexity" evidence="1">
    <location>
        <begin position="122"/>
        <end position="132"/>
    </location>
</feature>
<feature type="region of interest" description="Disordered" evidence="1">
    <location>
        <begin position="119"/>
        <end position="149"/>
    </location>
</feature>
<protein>
    <submittedName>
        <fullName evidence="2">Uncharacterized protein</fullName>
    </submittedName>
</protein>
<evidence type="ECO:0000313" key="3">
    <source>
        <dbReference type="Proteomes" id="UP001302126"/>
    </source>
</evidence>
<dbReference type="EMBL" id="MU864350">
    <property type="protein sequence ID" value="KAK4193561.1"/>
    <property type="molecule type" value="Genomic_DNA"/>
</dbReference>
<dbReference type="AlphaFoldDB" id="A0AAN6X5S8"/>